<comment type="caution">
    <text evidence="6">The sequence shown here is derived from an EMBL/GenBank/DDBJ whole genome shotgun (WGS) entry which is preliminary data.</text>
</comment>
<feature type="binding site" evidence="5">
    <location>
        <position position="226"/>
    </location>
    <ligand>
        <name>Fe cation</name>
        <dbReference type="ChEBI" id="CHEBI:24875"/>
        <note>catalytic</note>
    </ligand>
</feature>
<evidence type="ECO:0000313" key="6">
    <source>
        <dbReference type="EMBL" id="PRQ27515.1"/>
    </source>
</evidence>
<dbReference type="GO" id="GO:0045549">
    <property type="term" value="F:9-cis-epoxycarotenoid dioxygenase activity"/>
    <property type="evidence" value="ECO:0007669"/>
    <property type="project" value="UniProtKB-EC"/>
</dbReference>
<evidence type="ECO:0000256" key="3">
    <source>
        <dbReference type="ARBA" id="ARBA00022964"/>
    </source>
</evidence>
<dbReference type="SMR" id="A0A2P6Q010"/>
<dbReference type="GO" id="GO:0009570">
    <property type="term" value="C:chloroplast stroma"/>
    <property type="evidence" value="ECO:0007669"/>
    <property type="project" value="TreeGrafter"/>
</dbReference>
<protein>
    <submittedName>
        <fullName evidence="6">Putative 9-cis-epoxycarotenoid dioxygenase</fullName>
        <ecNumber evidence="6">1.13.11.51</ecNumber>
    </submittedName>
</protein>
<feature type="binding site" evidence="5">
    <location>
        <position position="339"/>
    </location>
    <ligand>
        <name>Fe cation</name>
        <dbReference type="ChEBI" id="CHEBI:24875"/>
        <note>catalytic</note>
    </ligand>
</feature>
<keyword evidence="2 5" id="KW-0479">Metal-binding</keyword>
<feature type="binding site" evidence="5">
    <location>
        <position position="275"/>
    </location>
    <ligand>
        <name>Fe cation</name>
        <dbReference type="ChEBI" id="CHEBI:24875"/>
        <note>catalytic</note>
    </ligand>
</feature>
<dbReference type="Pfam" id="PF03055">
    <property type="entry name" value="RPE65"/>
    <property type="match status" value="1"/>
</dbReference>
<dbReference type="GO" id="GO:0016121">
    <property type="term" value="P:carotene catabolic process"/>
    <property type="evidence" value="ECO:0007669"/>
    <property type="project" value="TreeGrafter"/>
</dbReference>
<evidence type="ECO:0000256" key="1">
    <source>
        <dbReference type="ARBA" id="ARBA00006787"/>
    </source>
</evidence>
<name>A0A2P6Q010_ROSCH</name>
<gene>
    <name evidence="6" type="ORF">RchiOBHm_Chr6g0306131</name>
</gene>
<organism evidence="6 7">
    <name type="scientific">Rosa chinensis</name>
    <name type="common">China rose</name>
    <dbReference type="NCBI Taxonomy" id="74649"/>
    <lineage>
        <taxon>Eukaryota</taxon>
        <taxon>Viridiplantae</taxon>
        <taxon>Streptophyta</taxon>
        <taxon>Embryophyta</taxon>
        <taxon>Tracheophyta</taxon>
        <taxon>Spermatophyta</taxon>
        <taxon>Magnoliopsida</taxon>
        <taxon>eudicotyledons</taxon>
        <taxon>Gunneridae</taxon>
        <taxon>Pentapetalae</taxon>
        <taxon>rosids</taxon>
        <taxon>fabids</taxon>
        <taxon>Rosales</taxon>
        <taxon>Rosaceae</taxon>
        <taxon>Rosoideae</taxon>
        <taxon>Rosoideae incertae sedis</taxon>
        <taxon>Rosa</taxon>
    </lineage>
</organism>
<dbReference type="Proteomes" id="UP000238479">
    <property type="component" value="Chromosome 6"/>
</dbReference>
<dbReference type="InterPro" id="IPR004294">
    <property type="entry name" value="Carotenoid_Oase"/>
</dbReference>
<keyword evidence="6" id="KW-0560">Oxidoreductase</keyword>
<dbReference type="PANTHER" id="PTHR10543">
    <property type="entry name" value="BETA-CAROTENE DIOXYGENASE"/>
    <property type="match status" value="1"/>
</dbReference>
<evidence type="ECO:0000256" key="4">
    <source>
        <dbReference type="ARBA" id="ARBA00023004"/>
    </source>
</evidence>
<reference evidence="6 7" key="1">
    <citation type="journal article" date="2018" name="Nat. Genet.">
        <title>The Rosa genome provides new insights in the design of modern roses.</title>
        <authorList>
            <person name="Bendahmane M."/>
        </authorList>
    </citation>
    <scope>NUCLEOTIDE SEQUENCE [LARGE SCALE GENOMIC DNA]</scope>
    <source>
        <strain evidence="7">cv. Old Blush</strain>
    </source>
</reference>
<comment type="similarity">
    <text evidence="1">Belongs to the carotenoid oxygenase family.</text>
</comment>
<dbReference type="AlphaFoldDB" id="A0A2P6Q010"/>
<feature type="binding site" evidence="5">
    <location>
        <position position="553"/>
    </location>
    <ligand>
        <name>Fe cation</name>
        <dbReference type="ChEBI" id="CHEBI:24875"/>
        <note>catalytic</note>
    </ligand>
</feature>
<comment type="cofactor">
    <cofactor evidence="5">
        <name>Fe(2+)</name>
        <dbReference type="ChEBI" id="CHEBI:29033"/>
    </cofactor>
    <text evidence="5">Binds 1 Fe(2+) ion per subunit.</text>
</comment>
<dbReference type="PANTHER" id="PTHR10543:SF142">
    <property type="entry name" value="OS06G0162550 PROTEIN"/>
    <property type="match status" value="1"/>
</dbReference>
<dbReference type="EMBL" id="PDCK01000044">
    <property type="protein sequence ID" value="PRQ27515.1"/>
    <property type="molecule type" value="Genomic_DNA"/>
</dbReference>
<dbReference type="OMA" id="IGVTKMY"/>
<dbReference type="GO" id="GO:0046872">
    <property type="term" value="F:metal ion binding"/>
    <property type="evidence" value="ECO:0007669"/>
    <property type="project" value="UniProtKB-KW"/>
</dbReference>
<proteinExistence type="inferred from homology"/>
<dbReference type="Gramene" id="PRQ27515">
    <property type="protein sequence ID" value="PRQ27515"/>
    <property type="gene ID" value="RchiOBHm_Chr6g0306131"/>
</dbReference>
<accession>A0A2P6Q010</accession>
<sequence>MQQVIPMHIDVSKIFKNASAKMLDAFVDSVFEFIDQPLLPSQNFAPVGELEGEGVVITSIIGRIPDNFPEGVYVRNGPNPLFGGLKSTKSVFGRSSHIWIEGEGMVHGLYFTKNDVVSSDGSRWTVRYNNRHVETETYKLEKQRNKPSFLPAIGGDSPAILSAYLLNLLRFGKVNKYLSNTNVFEHSGRFYSVAENHIPQEIDILTLETLGNWDVSGAWNRPFISHPKVRTGELVIMGVDAVKPFWEVGSLYLIADGKELIHKVDLKLNRCSICHEIGVTQRYNVIMDIALTIDIKRLVGGGPLVKYNEEEYARICVMPRYGDASSIRWFKVEPNCTFHIINSFEAGDEVVVWGCKALDSVIGPSNESSTDNSTSTAEDASKLYSHAYEWRLNMETGEVRERYLTGKKFSMDFPTINGNFCGLKNRFGYAQVVDSVASSTSGLLKYGGIAKLHFEEPAEREGELENEEIKVERHMFEENTFCTGAAFVPKQSDSSRTGSIILEEVEEDDGWVITFVHNEDTKVSQVYVIDTKEFCSEPVAKITLPCRVPYGFHGAFMPTSSNT</sequence>
<keyword evidence="7" id="KW-1185">Reference proteome</keyword>
<keyword evidence="4 5" id="KW-0408">Iron</keyword>
<keyword evidence="3 6" id="KW-0223">Dioxygenase</keyword>
<dbReference type="EC" id="1.13.11.51" evidence="6"/>
<evidence type="ECO:0000256" key="2">
    <source>
        <dbReference type="ARBA" id="ARBA00022723"/>
    </source>
</evidence>
<evidence type="ECO:0000256" key="5">
    <source>
        <dbReference type="PIRSR" id="PIRSR604294-1"/>
    </source>
</evidence>
<evidence type="ECO:0000313" key="7">
    <source>
        <dbReference type="Proteomes" id="UP000238479"/>
    </source>
</evidence>